<dbReference type="Gene3D" id="3.30.2310.20">
    <property type="entry name" value="RelE-like"/>
    <property type="match status" value="1"/>
</dbReference>
<gene>
    <name evidence="2" type="ORF">CXB77_01180</name>
</gene>
<keyword evidence="1" id="KW-1277">Toxin-antitoxin system</keyword>
<protein>
    <submittedName>
        <fullName evidence="2">Plasmid stabilization protein</fullName>
    </submittedName>
</protein>
<organism evidence="2 3">
    <name type="scientific">Chromatium okenii</name>
    <dbReference type="NCBI Taxonomy" id="61644"/>
    <lineage>
        <taxon>Bacteria</taxon>
        <taxon>Pseudomonadati</taxon>
        <taxon>Pseudomonadota</taxon>
        <taxon>Gammaproteobacteria</taxon>
        <taxon>Chromatiales</taxon>
        <taxon>Chromatiaceae</taxon>
        <taxon>Chromatium</taxon>
    </lineage>
</organism>
<sequence>MKDRLTLLQIRQVIEEVENITNHQGIGKLKKMTGSENFYRIKVSDYRIGIIIEANEVEFVRCLHRSDIYRLFL</sequence>
<dbReference type="OrthoDB" id="5570653at2"/>
<reference evidence="2 3" key="1">
    <citation type="submission" date="2018-01" db="EMBL/GenBank/DDBJ databases">
        <title>The complete genome sequence of Chromatium okenii LaCa, a purple sulfur bacterium with a turbulent life.</title>
        <authorList>
            <person name="Luedin S.M."/>
            <person name="Liechti N."/>
            <person name="Storelli N."/>
            <person name="Danza F."/>
            <person name="Wittwer M."/>
            <person name="Pothier J.F."/>
            <person name="Tonolla M.A."/>
        </authorList>
    </citation>
    <scope>NUCLEOTIDE SEQUENCE [LARGE SCALE GENOMIC DNA]</scope>
    <source>
        <strain evidence="2 3">LaCa</strain>
    </source>
</reference>
<dbReference type="Proteomes" id="UP000239936">
    <property type="component" value="Unassembled WGS sequence"/>
</dbReference>
<comment type="caution">
    <text evidence="2">The sequence shown here is derived from an EMBL/GenBank/DDBJ whole genome shotgun (WGS) entry which is preliminary data.</text>
</comment>
<dbReference type="EMBL" id="PPGH01000010">
    <property type="protein sequence ID" value="PQJ97518.1"/>
    <property type="molecule type" value="Genomic_DNA"/>
</dbReference>
<dbReference type="InterPro" id="IPR035093">
    <property type="entry name" value="RelE/ParE_toxin_dom_sf"/>
</dbReference>
<dbReference type="Pfam" id="PF05016">
    <property type="entry name" value="ParE_toxin"/>
    <property type="match status" value="1"/>
</dbReference>
<dbReference type="RefSeq" id="WP_105072477.1">
    <property type="nucleotide sequence ID" value="NZ_JAFLKP010000051.1"/>
</dbReference>
<dbReference type="InterPro" id="IPR007712">
    <property type="entry name" value="RelE/ParE_toxin"/>
</dbReference>
<dbReference type="AlphaFoldDB" id="A0A2S7XVL4"/>
<name>A0A2S7XVL4_9GAMM</name>
<dbReference type="SUPFAM" id="SSF143011">
    <property type="entry name" value="RelE-like"/>
    <property type="match status" value="1"/>
</dbReference>
<evidence type="ECO:0000256" key="1">
    <source>
        <dbReference type="ARBA" id="ARBA00022649"/>
    </source>
</evidence>
<accession>A0A2S7XVL4</accession>
<evidence type="ECO:0000313" key="3">
    <source>
        <dbReference type="Proteomes" id="UP000239936"/>
    </source>
</evidence>
<keyword evidence="3" id="KW-1185">Reference proteome</keyword>
<proteinExistence type="predicted"/>
<evidence type="ECO:0000313" key="2">
    <source>
        <dbReference type="EMBL" id="PQJ97518.1"/>
    </source>
</evidence>